<organism evidence="2">
    <name type="scientific">uncultured Thermomicrobiales bacterium</name>
    <dbReference type="NCBI Taxonomy" id="1645740"/>
    <lineage>
        <taxon>Bacteria</taxon>
        <taxon>Pseudomonadati</taxon>
        <taxon>Thermomicrobiota</taxon>
        <taxon>Thermomicrobia</taxon>
        <taxon>Thermomicrobiales</taxon>
        <taxon>environmental samples</taxon>
    </lineage>
</organism>
<evidence type="ECO:0000259" key="1">
    <source>
        <dbReference type="PROSITE" id="PS50994"/>
    </source>
</evidence>
<dbReference type="GO" id="GO:0003676">
    <property type="term" value="F:nucleic acid binding"/>
    <property type="evidence" value="ECO:0007669"/>
    <property type="project" value="InterPro"/>
</dbReference>
<proteinExistence type="predicted"/>
<dbReference type="GO" id="GO:0015074">
    <property type="term" value="P:DNA integration"/>
    <property type="evidence" value="ECO:0007669"/>
    <property type="project" value="InterPro"/>
</dbReference>
<accession>A0A6J4VTS3</accession>
<dbReference type="InterPro" id="IPR001584">
    <property type="entry name" value="Integrase_cat-core"/>
</dbReference>
<protein>
    <submittedName>
        <fullName evidence="2">Mobile element protein</fullName>
    </submittedName>
</protein>
<name>A0A6J4VTS3_9BACT</name>
<evidence type="ECO:0000313" key="2">
    <source>
        <dbReference type="EMBL" id="CAA9587985.1"/>
    </source>
</evidence>
<dbReference type="EMBL" id="CADCWM010001078">
    <property type="protein sequence ID" value="CAA9587985.1"/>
    <property type="molecule type" value="Genomic_DNA"/>
</dbReference>
<feature type="domain" description="Integrase catalytic" evidence="1">
    <location>
        <begin position="178"/>
        <end position="354"/>
    </location>
</feature>
<dbReference type="Gene3D" id="3.30.420.10">
    <property type="entry name" value="Ribonuclease H-like superfamily/Ribonuclease H"/>
    <property type="match status" value="1"/>
</dbReference>
<dbReference type="PROSITE" id="PS50994">
    <property type="entry name" value="INTEGRASE"/>
    <property type="match status" value="1"/>
</dbReference>
<dbReference type="InterPro" id="IPR012337">
    <property type="entry name" value="RNaseH-like_sf"/>
</dbReference>
<dbReference type="InterPro" id="IPR036397">
    <property type="entry name" value="RNaseH_sf"/>
</dbReference>
<gene>
    <name evidence="2" type="ORF">AVDCRST_MAG88-4305</name>
</gene>
<sequence>MAVVMFGQACRRRLTGIVAGVRDALRAGLWARPVLGTHAAGTASDLLRGRAQLLAENALLRQQLLVLRRSITRPAVTPADRALLVLLTVRVRAWRRALLIVQPETLLRWHRAGFRALWRAKSRPGPGRPPLAPETIALIRQLATENPLWGAERIRGELVKLGIRVAKRTIQTYLPSPRTPRPRGQAWATFLRNHAGEIWACDFLPVTDLLFRPLYAFFVLALGSRRVVHVGVTRHPTDAWVAQQLREATPFGLQPRYLIRDNDGKFGATFARVAAASGIAILRTPVRAPRANAVCERFLGSVRRECLDHVLILGERQLSRVLREYVAFFNRARPHQGLEQATPGPPAQETRSREGPICAVPVLGGLHHTYHRAA</sequence>
<dbReference type="Pfam" id="PF13683">
    <property type="entry name" value="rve_3"/>
    <property type="match status" value="1"/>
</dbReference>
<dbReference type="Pfam" id="PF13565">
    <property type="entry name" value="HTH_32"/>
    <property type="match status" value="1"/>
</dbReference>
<dbReference type="AlphaFoldDB" id="A0A6J4VTS3"/>
<reference evidence="2" key="1">
    <citation type="submission" date="2020-02" db="EMBL/GenBank/DDBJ databases">
        <authorList>
            <person name="Meier V. D."/>
        </authorList>
    </citation>
    <scope>NUCLEOTIDE SEQUENCE</scope>
    <source>
        <strain evidence="2">AVDCRST_MAG88</strain>
    </source>
</reference>
<dbReference type="SUPFAM" id="SSF53098">
    <property type="entry name" value="Ribonuclease H-like"/>
    <property type="match status" value="1"/>
</dbReference>